<feature type="region of interest" description="Disordered" evidence="1">
    <location>
        <begin position="1"/>
        <end position="33"/>
    </location>
</feature>
<reference evidence="2 3" key="1">
    <citation type="submission" date="2017-03" db="EMBL/GenBank/DDBJ databases">
        <authorList>
            <person name="Afonso C.L."/>
            <person name="Miller P.J."/>
            <person name="Scott M.A."/>
            <person name="Spackman E."/>
            <person name="Goraichik I."/>
            <person name="Dimitrov K.M."/>
            <person name="Suarez D.L."/>
            <person name="Swayne D.E."/>
        </authorList>
    </citation>
    <scope>NUCLEOTIDE SEQUENCE [LARGE SCALE GENOMIC DNA]</scope>
    <source>
        <strain evidence="2">Genome sequencing of Nitrospira japonica strain NJ11</strain>
    </source>
</reference>
<name>A0A1W1I3V2_9BACT</name>
<dbReference type="Proteomes" id="UP000192042">
    <property type="component" value="Chromosome I"/>
</dbReference>
<proteinExistence type="predicted"/>
<evidence type="ECO:0000313" key="2">
    <source>
        <dbReference type="EMBL" id="SLM47680.1"/>
    </source>
</evidence>
<protein>
    <submittedName>
        <fullName evidence="2">Uncharacterized protein</fullName>
    </submittedName>
</protein>
<evidence type="ECO:0000256" key="1">
    <source>
        <dbReference type="SAM" id="MobiDB-lite"/>
    </source>
</evidence>
<keyword evidence="3" id="KW-1185">Reference proteome</keyword>
<dbReference type="AlphaFoldDB" id="A0A1W1I3V2"/>
<dbReference type="EMBL" id="LT828648">
    <property type="protein sequence ID" value="SLM47680.1"/>
    <property type="molecule type" value="Genomic_DNA"/>
</dbReference>
<organism evidence="2 3">
    <name type="scientific">Nitrospira japonica</name>
    <dbReference type="NCBI Taxonomy" id="1325564"/>
    <lineage>
        <taxon>Bacteria</taxon>
        <taxon>Pseudomonadati</taxon>
        <taxon>Nitrospirota</taxon>
        <taxon>Nitrospiria</taxon>
        <taxon>Nitrospirales</taxon>
        <taxon>Nitrospiraceae</taxon>
        <taxon>Nitrospira</taxon>
    </lineage>
</organism>
<gene>
    <name evidence="2" type="ORF">NSJP_1508</name>
</gene>
<accession>A0A1W1I3V2</accession>
<dbReference type="KEGG" id="nja:NSJP_1508"/>
<dbReference type="STRING" id="1325564.NSJP_1508"/>
<evidence type="ECO:0000313" key="3">
    <source>
        <dbReference type="Proteomes" id="UP000192042"/>
    </source>
</evidence>
<sequence length="123" mass="13836">MRPVTQYARLSVSGSTKRREIGAEPSSDMGAPPFSATTWATHAHRYLNKRGRNADGRACKLTMRYTCHVRQKTLITDDLSSGSTLSMQAKPGLPVSGRYSYTGGDWDIWLAWERGRRECELVR</sequence>